<sequence length="342" mass="38342">MMIGAAKLCRFLLHFHDCHFRFPSIHPFSSLQRLEEAVKAAVKAKTYQQIPDLVSSKEACQNPNPFSFLSTFPLNLRTQIIDEILQSFIPLRPRSRPQIAYTCLLSYTLQSPNPLPLGLAILQRVIHSGCVPVPQTRLFLSSAWLERRNQSESVPNILLEMQSIGYFPDSGTCNYLISSLCAVDQLVEAVKVLKGMGGAGCVPDLEGYGIVISAMCTVRRTVEATEMLKQMVVKMGLTPRQGTVVKVAVALRSNREIWKAVEMIEFLEREGYAVGFESYELVVEGCLEYGEYILAGKVVMGMTERGFIPYIRVRQKVVERLAGIGEWELACAVRQRFADLRS</sequence>
<dbReference type="PANTHER" id="PTHR47939:SF13">
    <property type="entry name" value="OS03G0201400 PROTEIN"/>
    <property type="match status" value="1"/>
</dbReference>
<protein>
    <recommendedName>
        <fullName evidence="5">Pentacotripeptide-repeat region of PRORP domain-containing protein</fullName>
    </recommendedName>
</protein>
<evidence type="ECO:0000256" key="1">
    <source>
        <dbReference type="ARBA" id="ARBA00007626"/>
    </source>
</evidence>
<dbReference type="NCBIfam" id="TIGR00756">
    <property type="entry name" value="PPR"/>
    <property type="match status" value="1"/>
</dbReference>
<organism evidence="4">
    <name type="scientific">Fagus sylvatica</name>
    <name type="common">Beechnut</name>
    <dbReference type="NCBI Taxonomy" id="28930"/>
    <lineage>
        <taxon>Eukaryota</taxon>
        <taxon>Viridiplantae</taxon>
        <taxon>Streptophyta</taxon>
        <taxon>Embryophyta</taxon>
        <taxon>Tracheophyta</taxon>
        <taxon>Spermatophyta</taxon>
        <taxon>Magnoliopsida</taxon>
        <taxon>eudicotyledons</taxon>
        <taxon>Gunneridae</taxon>
        <taxon>Pentapetalae</taxon>
        <taxon>rosids</taxon>
        <taxon>fabids</taxon>
        <taxon>Fagales</taxon>
        <taxon>Fagaceae</taxon>
        <taxon>Fagus</taxon>
    </lineage>
</organism>
<evidence type="ECO:0000313" key="4">
    <source>
        <dbReference type="EMBL" id="SPD24621.1"/>
    </source>
</evidence>
<dbReference type="Gene3D" id="1.25.40.10">
    <property type="entry name" value="Tetratricopeptide repeat domain"/>
    <property type="match status" value="1"/>
</dbReference>
<proteinExistence type="inferred from homology"/>
<dbReference type="InterPro" id="IPR011990">
    <property type="entry name" value="TPR-like_helical_dom_sf"/>
</dbReference>
<evidence type="ECO:0000256" key="2">
    <source>
        <dbReference type="ARBA" id="ARBA00022737"/>
    </source>
</evidence>
<dbReference type="PANTHER" id="PTHR47939">
    <property type="entry name" value="MEMBRANE-ASSOCIATED SALT-INDUCIBLE PROTEIN-LIKE"/>
    <property type="match status" value="1"/>
</dbReference>
<dbReference type="InterPro" id="IPR002885">
    <property type="entry name" value="PPR_rpt"/>
</dbReference>
<name>A0A2N9IKY1_FAGSY</name>
<reference evidence="4" key="1">
    <citation type="submission" date="2018-02" db="EMBL/GenBank/DDBJ databases">
        <authorList>
            <person name="Cohen D.B."/>
            <person name="Kent A.D."/>
        </authorList>
    </citation>
    <scope>NUCLEOTIDE SEQUENCE</scope>
</reference>
<dbReference type="AlphaFoldDB" id="A0A2N9IKY1"/>
<gene>
    <name evidence="4" type="ORF">FSB_LOCUS52503</name>
</gene>
<comment type="similarity">
    <text evidence="1">Belongs to the PPR family. P subfamily.</text>
</comment>
<dbReference type="PROSITE" id="PS51375">
    <property type="entry name" value="PPR"/>
    <property type="match status" value="1"/>
</dbReference>
<keyword evidence="2" id="KW-0677">Repeat</keyword>
<dbReference type="InterPro" id="IPR050667">
    <property type="entry name" value="PPR-containing_protein"/>
</dbReference>
<evidence type="ECO:0008006" key="5">
    <source>
        <dbReference type="Google" id="ProtNLM"/>
    </source>
</evidence>
<dbReference type="Pfam" id="PF13041">
    <property type="entry name" value="PPR_2"/>
    <property type="match status" value="1"/>
</dbReference>
<dbReference type="EMBL" id="OIVN01005957">
    <property type="protein sequence ID" value="SPD24621.1"/>
    <property type="molecule type" value="Genomic_DNA"/>
</dbReference>
<feature type="repeat" description="PPR" evidence="3">
    <location>
        <begin position="169"/>
        <end position="203"/>
    </location>
</feature>
<evidence type="ECO:0000256" key="3">
    <source>
        <dbReference type="PROSITE-ProRule" id="PRU00708"/>
    </source>
</evidence>
<accession>A0A2N9IKY1</accession>